<feature type="binding site" evidence="7">
    <location>
        <position position="172"/>
    </location>
    <ligand>
        <name>Cu cation</name>
        <dbReference type="ChEBI" id="CHEBI:23378"/>
    </ligand>
</feature>
<feature type="binding site" evidence="7">
    <location>
        <position position="133"/>
    </location>
    <ligand>
        <name>Cu cation</name>
        <dbReference type="ChEBI" id="CHEBI:23378"/>
    </ligand>
</feature>
<dbReference type="GO" id="GO:0009055">
    <property type="term" value="F:electron transfer activity"/>
    <property type="evidence" value="ECO:0007669"/>
    <property type="project" value="InterPro"/>
</dbReference>
<dbReference type="CDD" id="cd13921">
    <property type="entry name" value="Amicyanin"/>
    <property type="match status" value="1"/>
</dbReference>
<evidence type="ECO:0000256" key="4">
    <source>
        <dbReference type="ARBA" id="ARBA00022764"/>
    </source>
</evidence>
<keyword evidence="5" id="KW-0249">Electron transport</keyword>
<dbReference type="PRINTS" id="PR00155">
    <property type="entry name" value="AMICYANIN"/>
</dbReference>
<evidence type="ECO:0000313" key="10">
    <source>
        <dbReference type="EMBL" id="MBB5932894.1"/>
    </source>
</evidence>
<dbReference type="RefSeq" id="WP_225818022.1">
    <property type="nucleotide sequence ID" value="NZ_BAAAWF010000079.1"/>
</dbReference>
<evidence type="ECO:0000256" key="2">
    <source>
        <dbReference type="ARBA" id="ARBA00022448"/>
    </source>
</evidence>
<dbReference type="PANTHER" id="PTHR36507">
    <property type="entry name" value="BLL1555 PROTEIN"/>
    <property type="match status" value="1"/>
</dbReference>
<dbReference type="InterPro" id="IPR000923">
    <property type="entry name" value="BlueCu_1"/>
</dbReference>
<evidence type="ECO:0000256" key="5">
    <source>
        <dbReference type="ARBA" id="ARBA00022982"/>
    </source>
</evidence>
<protein>
    <submittedName>
        <fullName evidence="10">Plastocyanin</fullName>
    </submittedName>
</protein>
<accession>A0A7W9UWP8</accession>
<dbReference type="PROSITE" id="PS51257">
    <property type="entry name" value="PROKAR_LIPOPROTEIN"/>
    <property type="match status" value="1"/>
</dbReference>
<comment type="subcellular location">
    <subcellularLocation>
        <location evidence="1">Periplasm</location>
    </subcellularLocation>
</comment>
<gene>
    <name evidence="10" type="ORF">FHS34_008415</name>
</gene>
<dbReference type="EMBL" id="JACHJK010000037">
    <property type="protein sequence ID" value="MBB5932894.1"/>
    <property type="molecule type" value="Genomic_DNA"/>
</dbReference>
<sequence length="183" mass="18266">MYLNLRAPGRRSRAAAGAAVVIVATSGALGLLSACGQSSHSAATGAAALTPGPGQHRTAGMPGATGPGGAASGTPPMPSMSMTMPTSPSAKGAQAAPVSGDAVAIRNFAFSPATLKIKVGTTVTWTNQDTDAHTVTITGSGGPLRSAALATHATYRHTFTEPGTYAYLCTIHPFMTATVEVTR</sequence>
<evidence type="ECO:0000256" key="6">
    <source>
        <dbReference type="ARBA" id="ARBA00023008"/>
    </source>
</evidence>
<feature type="compositionally biased region" description="Low complexity" evidence="8">
    <location>
        <begin position="79"/>
        <end position="89"/>
    </location>
</feature>
<dbReference type="Proteomes" id="UP000585836">
    <property type="component" value="Unassembled WGS sequence"/>
</dbReference>
<dbReference type="GO" id="GO:0042597">
    <property type="term" value="C:periplasmic space"/>
    <property type="evidence" value="ECO:0007669"/>
    <property type="project" value="UniProtKB-SubCell"/>
</dbReference>
<feature type="binding site" evidence="7">
    <location>
        <position position="169"/>
    </location>
    <ligand>
        <name>Cu cation</name>
        <dbReference type="ChEBI" id="CHEBI:23378"/>
    </ligand>
</feature>
<evidence type="ECO:0000256" key="3">
    <source>
        <dbReference type="ARBA" id="ARBA00022723"/>
    </source>
</evidence>
<dbReference type="AlphaFoldDB" id="A0A7W9UWP8"/>
<keyword evidence="3 7" id="KW-0479">Metal-binding</keyword>
<dbReference type="InterPro" id="IPR035668">
    <property type="entry name" value="Amicyanin"/>
</dbReference>
<keyword evidence="2" id="KW-0813">Transport</keyword>
<feature type="compositionally biased region" description="Low complexity" evidence="8">
    <location>
        <begin position="44"/>
        <end position="62"/>
    </location>
</feature>
<evidence type="ECO:0000256" key="8">
    <source>
        <dbReference type="SAM" id="MobiDB-lite"/>
    </source>
</evidence>
<dbReference type="Pfam" id="PF00127">
    <property type="entry name" value="Copper-bind"/>
    <property type="match status" value="1"/>
</dbReference>
<evidence type="ECO:0000256" key="7">
    <source>
        <dbReference type="PIRSR" id="PIRSR602386-1"/>
    </source>
</evidence>
<feature type="domain" description="Blue (type 1) copper" evidence="9">
    <location>
        <begin position="105"/>
        <end position="181"/>
    </location>
</feature>
<reference evidence="10 11" key="1">
    <citation type="submission" date="2020-08" db="EMBL/GenBank/DDBJ databases">
        <title>Genomic Encyclopedia of Type Strains, Phase III (KMG-III): the genomes of soil and plant-associated and newly described type strains.</title>
        <authorList>
            <person name="Whitman W."/>
        </authorList>
    </citation>
    <scope>NUCLEOTIDE SEQUENCE [LARGE SCALE GENOMIC DNA]</scope>
    <source>
        <strain evidence="10 11">CECT 3313</strain>
    </source>
</reference>
<keyword evidence="4" id="KW-0574">Periplasm</keyword>
<comment type="caution">
    <text evidence="10">The sequence shown here is derived from an EMBL/GenBank/DDBJ whole genome shotgun (WGS) entry which is preliminary data.</text>
</comment>
<proteinExistence type="predicted"/>
<comment type="cofactor">
    <cofactor evidence="7">
        <name>Cu cation</name>
        <dbReference type="ChEBI" id="CHEBI:23378"/>
    </cofactor>
    <text evidence="7">Binds 1 copper ion per subunit.</text>
</comment>
<dbReference type="SUPFAM" id="SSF49503">
    <property type="entry name" value="Cupredoxins"/>
    <property type="match status" value="1"/>
</dbReference>
<dbReference type="InterPro" id="IPR008972">
    <property type="entry name" value="Cupredoxin"/>
</dbReference>
<feature type="binding site" evidence="7">
    <location>
        <position position="175"/>
    </location>
    <ligand>
        <name>Cu cation</name>
        <dbReference type="ChEBI" id="CHEBI:23378"/>
    </ligand>
</feature>
<name>A0A7W9UWP8_9ACTN</name>
<evidence type="ECO:0000256" key="1">
    <source>
        <dbReference type="ARBA" id="ARBA00004418"/>
    </source>
</evidence>
<dbReference type="Gene3D" id="2.60.40.420">
    <property type="entry name" value="Cupredoxins - blue copper proteins"/>
    <property type="match status" value="1"/>
</dbReference>
<dbReference type="GO" id="GO:0005507">
    <property type="term" value="F:copper ion binding"/>
    <property type="evidence" value="ECO:0007669"/>
    <property type="project" value="InterPro"/>
</dbReference>
<feature type="region of interest" description="Disordered" evidence="8">
    <location>
        <begin position="44"/>
        <end position="93"/>
    </location>
</feature>
<dbReference type="InterPro" id="IPR052721">
    <property type="entry name" value="ET_Amicyanin"/>
</dbReference>
<keyword evidence="6 7" id="KW-0186">Copper</keyword>
<evidence type="ECO:0000259" key="9">
    <source>
        <dbReference type="Pfam" id="PF00127"/>
    </source>
</evidence>
<keyword evidence="11" id="KW-1185">Reference proteome</keyword>
<dbReference type="PANTHER" id="PTHR36507:SF1">
    <property type="entry name" value="BLL1555 PROTEIN"/>
    <property type="match status" value="1"/>
</dbReference>
<evidence type="ECO:0000313" key="11">
    <source>
        <dbReference type="Proteomes" id="UP000585836"/>
    </source>
</evidence>
<dbReference type="InterPro" id="IPR002386">
    <property type="entry name" value="Amicyanin/Pseudoazurin"/>
</dbReference>
<organism evidence="10 11">
    <name type="scientific">Streptomyces echinatus</name>
    <dbReference type="NCBI Taxonomy" id="67293"/>
    <lineage>
        <taxon>Bacteria</taxon>
        <taxon>Bacillati</taxon>
        <taxon>Actinomycetota</taxon>
        <taxon>Actinomycetes</taxon>
        <taxon>Kitasatosporales</taxon>
        <taxon>Streptomycetaceae</taxon>
        <taxon>Streptomyces</taxon>
    </lineage>
</organism>